<evidence type="ECO:0008006" key="4">
    <source>
        <dbReference type="Google" id="ProtNLM"/>
    </source>
</evidence>
<protein>
    <recommendedName>
        <fullName evidence="4">DUF4283 domain-containing protein</fullName>
    </recommendedName>
</protein>
<feature type="region of interest" description="Disordered" evidence="1">
    <location>
        <begin position="189"/>
        <end position="213"/>
    </location>
</feature>
<reference evidence="2" key="1">
    <citation type="submission" date="2019-11" db="EMBL/GenBank/DDBJ databases">
        <authorList>
            <person name="Liu Y."/>
            <person name="Hou J."/>
            <person name="Li T.-Q."/>
            <person name="Guan C.-H."/>
            <person name="Wu X."/>
            <person name="Wu H.-Z."/>
            <person name="Ling F."/>
            <person name="Zhang R."/>
            <person name="Shi X.-G."/>
            <person name="Ren J.-P."/>
            <person name="Chen E.-F."/>
            <person name="Sun J.-M."/>
        </authorList>
    </citation>
    <scope>NUCLEOTIDE SEQUENCE</scope>
    <source>
        <strain evidence="2">Adult_tree_wgs_1</strain>
        <tissue evidence="2">Leaves</tissue>
    </source>
</reference>
<evidence type="ECO:0000256" key="1">
    <source>
        <dbReference type="SAM" id="MobiDB-lite"/>
    </source>
</evidence>
<gene>
    <name evidence="2" type="ORF">RHSIM_RhsimUnG0231800</name>
</gene>
<name>A0A834L3D3_RHOSS</name>
<dbReference type="EMBL" id="WJXA01000507">
    <property type="protein sequence ID" value="KAF7112413.1"/>
    <property type="molecule type" value="Genomic_DNA"/>
</dbReference>
<feature type="region of interest" description="Disordered" evidence="1">
    <location>
        <begin position="1"/>
        <end position="20"/>
    </location>
</feature>
<evidence type="ECO:0000313" key="3">
    <source>
        <dbReference type="Proteomes" id="UP000626092"/>
    </source>
</evidence>
<dbReference type="Proteomes" id="UP000626092">
    <property type="component" value="Unassembled WGS sequence"/>
</dbReference>
<accession>A0A834L3D3</accession>
<dbReference type="AlphaFoldDB" id="A0A834L3D3"/>
<proteinExistence type="predicted"/>
<sequence length="390" mass="42243">MTALGLREDMPPNDNRLAEHPEDKNTILLDGPWSIMNSLLVLQPLEDGMVIPDLEFSKCPLWIQVHGLPIKKMTRSTVELLGRRVGSLLGVEAGPGVLASPYIGNRHGSMDLVRGSVDRNEHVPSTAKENIRTKVEDLRQSHSPDPAGVLIMLGGGQIVLQAPSLSIDKPTSDLDGPSYPKLLRLCAPNPKIDQNPSHPHNAPNPLSPVGLPKNSIRYMTLSRSRKSPSASKNKTMADFDSMLVEVLVSSASDMELKDPSVTHRVGAIADVPDLMKVVLDPSSHGGLSHGKNMEDALSTPQVITLSMNSSLTAVITDGEIDRAIFQPPDCIVEVVGDLIDSNTKAWKEDGIRSLVSREEAEFILSIPISQVGNIDSLVNKARKVIDPDHL</sequence>
<comment type="caution">
    <text evidence="2">The sequence shown here is derived from an EMBL/GenBank/DDBJ whole genome shotgun (WGS) entry which is preliminary data.</text>
</comment>
<dbReference type="OrthoDB" id="10602595at2759"/>
<evidence type="ECO:0000313" key="2">
    <source>
        <dbReference type="EMBL" id="KAF7112413.1"/>
    </source>
</evidence>
<keyword evidence="3" id="KW-1185">Reference proteome</keyword>
<organism evidence="2 3">
    <name type="scientific">Rhododendron simsii</name>
    <name type="common">Sims's rhododendron</name>
    <dbReference type="NCBI Taxonomy" id="118357"/>
    <lineage>
        <taxon>Eukaryota</taxon>
        <taxon>Viridiplantae</taxon>
        <taxon>Streptophyta</taxon>
        <taxon>Embryophyta</taxon>
        <taxon>Tracheophyta</taxon>
        <taxon>Spermatophyta</taxon>
        <taxon>Magnoliopsida</taxon>
        <taxon>eudicotyledons</taxon>
        <taxon>Gunneridae</taxon>
        <taxon>Pentapetalae</taxon>
        <taxon>asterids</taxon>
        <taxon>Ericales</taxon>
        <taxon>Ericaceae</taxon>
        <taxon>Ericoideae</taxon>
        <taxon>Rhodoreae</taxon>
        <taxon>Rhododendron</taxon>
    </lineage>
</organism>